<reference evidence="1" key="1">
    <citation type="submission" date="2016-06" db="UniProtKB">
        <authorList>
            <consortium name="WormBaseParasite"/>
        </authorList>
    </citation>
    <scope>IDENTIFICATION</scope>
</reference>
<dbReference type="AlphaFoldDB" id="A0A183KF76"/>
<protein>
    <submittedName>
        <fullName evidence="1">NADH dehydrogenase subunit 6</fullName>
    </submittedName>
</protein>
<name>A0A183KF76_9TREM</name>
<sequence>MMVVLTLMHRSGFGLSFISLSVVLVLLLLLLLLLLLSYIMGGIPIGKPT</sequence>
<proteinExistence type="predicted"/>
<organism evidence="1">
    <name type="scientific">Schistosoma curassoni</name>
    <dbReference type="NCBI Taxonomy" id="6186"/>
    <lineage>
        <taxon>Eukaryota</taxon>
        <taxon>Metazoa</taxon>
        <taxon>Spiralia</taxon>
        <taxon>Lophotrochozoa</taxon>
        <taxon>Platyhelminthes</taxon>
        <taxon>Trematoda</taxon>
        <taxon>Digenea</taxon>
        <taxon>Strigeidida</taxon>
        <taxon>Schistosomatoidea</taxon>
        <taxon>Schistosomatidae</taxon>
        <taxon>Schistosoma</taxon>
    </lineage>
</organism>
<dbReference type="WBParaSite" id="SCUD_0001367301-mRNA-1">
    <property type="protein sequence ID" value="SCUD_0001367301-mRNA-1"/>
    <property type="gene ID" value="SCUD_0001367301"/>
</dbReference>
<accession>A0A183KF76</accession>
<evidence type="ECO:0000313" key="1">
    <source>
        <dbReference type="WBParaSite" id="SCUD_0001367301-mRNA-1"/>
    </source>
</evidence>